<dbReference type="InterPro" id="IPR036610">
    <property type="entry name" value="PEBP-like_sf"/>
</dbReference>
<sequence>MLILKPLLLLAALLGPSPAQAVPFSVTLSPNDPALACHATSTPVLTFGPPPPGTRSLAVLLWDQRPGKLSGRWLVFDLPVKTTRLDAQNASRLRAGGGKAATNDAGQPGYTAICARGRHDIYVDVYALDVPSLGVPAGTPLRKVHALIHQHKLQEAKLHLVRVIP</sequence>
<gene>
    <name evidence="2" type="ORF">Dcar01_01132</name>
</gene>
<feature type="signal peptide" evidence="1">
    <location>
        <begin position="1"/>
        <end position="21"/>
    </location>
</feature>
<accession>A0ABP9W796</accession>
<proteinExistence type="predicted"/>
<organism evidence="2 3">
    <name type="scientific">Deinococcus carri</name>
    <dbReference type="NCBI Taxonomy" id="1211323"/>
    <lineage>
        <taxon>Bacteria</taxon>
        <taxon>Thermotogati</taxon>
        <taxon>Deinococcota</taxon>
        <taxon>Deinococci</taxon>
        <taxon>Deinococcales</taxon>
        <taxon>Deinococcaceae</taxon>
        <taxon>Deinococcus</taxon>
    </lineage>
</organism>
<feature type="chain" id="PRO_5046181330" description="YbhB/YbcL family Raf kinase inhibitor-like protein" evidence="1">
    <location>
        <begin position="22"/>
        <end position="165"/>
    </location>
</feature>
<keyword evidence="1" id="KW-0732">Signal</keyword>
<keyword evidence="3" id="KW-1185">Reference proteome</keyword>
<reference evidence="2 3" key="1">
    <citation type="submission" date="2024-02" db="EMBL/GenBank/DDBJ databases">
        <title>Deinococcus carri NBRC 110142.</title>
        <authorList>
            <person name="Ichikawa N."/>
            <person name="Katano-Makiyama Y."/>
            <person name="Hidaka K."/>
        </authorList>
    </citation>
    <scope>NUCLEOTIDE SEQUENCE [LARGE SCALE GENOMIC DNA]</scope>
    <source>
        <strain evidence="2 3">NBRC 110142</strain>
    </source>
</reference>
<evidence type="ECO:0000313" key="3">
    <source>
        <dbReference type="Proteomes" id="UP001401887"/>
    </source>
</evidence>
<protein>
    <recommendedName>
        <fullName evidence="4">YbhB/YbcL family Raf kinase inhibitor-like protein</fullName>
    </recommendedName>
</protein>
<dbReference type="Pfam" id="PF01161">
    <property type="entry name" value="PBP"/>
    <property type="match status" value="1"/>
</dbReference>
<dbReference type="RefSeq" id="WP_345462238.1">
    <property type="nucleotide sequence ID" value="NZ_BAABRP010000002.1"/>
</dbReference>
<evidence type="ECO:0000256" key="1">
    <source>
        <dbReference type="SAM" id="SignalP"/>
    </source>
</evidence>
<evidence type="ECO:0000313" key="2">
    <source>
        <dbReference type="EMBL" id="GAA5512418.1"/>
    </source>
</evidence>
<name>A0ABP9W796_9DEIO</name>
<dbReference type="SUPFAM" id="SSF49777">
    <property type="entry name" value="PEBP-like"/>
    <property type="match status" value="1"/>
</dbReference>
<dbReference type="Proteomes" id="UP001401887">
    <property type="component" value="Unassembled WGS sequence"/>
</dbReference>
<comment type="caution">
    <text evidence="2">The sequence shown here is derived from an EMBL/GenBank/DDBJ whole genome shotgun (WGS) entry which is preliminary data.</text>
</comment>
<evidence type="ECO:0008006" key="4">
    <source>
        <dbReference type="Google" id="ProtNLM"/>
    </source>
</evidence>
<dbReference type="InterPro" id="IPR008914">
    <property type="entry name" value="PEBP"/>
</dbReference>
<dbReference type="Gene3D" id="3.90.280.10">
    <property type="entry name" value="PEBP-like"/>
    <property type="match status" value="1"/>
</dbReference>
<dbReference type="EMBL" id="BAABRP010000002">
    <property type="protein sequence ID" value="GAA5512418.1"/>
    <property type="molecule type" value="Genomic_DNA"/>
</dbReference>